<sequence>MPSDFKFPTGSVFLRAVARIWPQMASGYRWALGNCLTCRFWLDTQQLLIKATVGIVPSDMLSKPRPCRHKLAPTGIAGLRLTSNENFSTKSAYNLLAGHEPLAYHLDPATIEQEEDEDEDGLPRRSLYWKWPGRRRYYISYGALSANRVPCPARSGRSYYTHNCFRAHGPVNPYTRSCSAITRCRR</sequence>
<comment type="subcellular location">
    <subcellularLocation>
        <location evidence="1">Secreted</location>
    </subcellularLocation>
</comment>
<dbReference type="AlphaFoldDB" id="A0A9N7MTU1"/>
<organism evidence="7 8">
    <name type="scientific">Striga hermonthica</name>
    <name type="common">Purple witchweed</name>
    <name type="synonym">Buchnera hermonthica</name>
    <dbReference type="NCBI Taxonomy" id="68872"/>
    <lineage>
        <taxon>Eukaryota</taxon>
        <taxon>Viridiplantae</taxon>
        <taxon>Streptophyta</taxon>
        <taxon>Embryophyta</taxon>
        <taxon>Tracheophyta</taxon>
        <taxon>Spermatophyta</taxon>
        <taxon>Magnoliopsida</taxon>
        <taxon>eudicotyledons</taxon>
        <taxon>Gunneridae</taxon>
        <taxon>Pentapetalae</taxon>
        <taxon>asterids</taxon>
        <taxon>lamiids</taxon>
        <taxon>Lamiales</taxon>
        <taxon>Orobanchaceae</taxon>
        <taxon>Buchnereae</taxon>
        <taxon>Striga</taxon>
    </lineage>
</organism>
<dbReference type="Pfam" id="PF05498">
    <property type="entry name" value="RALF"/>
    <property type="match status" value="1"/>
</dbReference>
<accession>A0A9N7MTU1</accession>
<dbReference type="PANTHER" id="PTHR33136">
    <property type="entry name" value="RAPID ALKALINIZATION FACTOR-LIKE"/>
    <property type="match status" value="1"/>
</dbReference>
<evidence type="ECO:0000256" key="4">
    <source>
        <dbReference type="ARBA" id="ARBA00022702"/>
    </source>
</evidence>
<gene>
    <name evidence="7" type="ORF">SHERM_17994</name>
</gene>
<reference evidence="7" key="1">
    <citation type="submission" date="2019-12" db="EMBL/GenBank/DDBJ databases">
        <authorList>
            <person name="Scholes J."/>
        </authorList>
    </citation>
    <scope>NUCLEOTIDE SEQUENCE</scope>
</reference>
<evidence type="ECO:0000256" key="1">
    <source>
        <dbReference type="ARBA" id="ARBA00004613"/>
    </source>
</evidence>
<dbReference type="GO" id="GO:0005576">
    <property type="term" value="C:extracellular region"/>
    <property type="evidence" value="ECO:0007669"/>
    <property type="project" value="UniProtKB-SubCell"/>
</dbReference>
<dbReference type="PANTHER" id="PTHR33136:SF6">
    <property type="entry name" value="PROTEIN RALF-LIKE 34"/>
    <property type="match status" value="1"/>
</dbReference>
<comment type="caution">
    <text evidence="7">The sequence shown here is derived from an EMBL/GenBank/DDBJ whole genome shotgun (WGS) entry which is preliminary data.</text>
</comment>
<evidence type="ECO:0000256" key="2">
    <source>
        <dbReference type="ARBA" id="ARBA00009178"/>
    </source>
</evidence>
<dbReference type="OrthoDB" id="1931174at2759"/>
<evidence type="ECO:0000313" key="8">
    <source>
        <dbReference type="Proteomes" id="UP001153555"/>
    </source>
</evidence>
<keyword evidence="5" id="KW-0732">Signal</keyword>
<keyword evidence="8" id="KW-1185">Reference proteome</keyword>
<dbReference type="InterPro" id="IPR008801">
    <property type="entry name" value="RALF"/>
</dbReference>
<evidence type="ECO:0000313" key="7">
    <source>
        <dbReference type="EMBL" id="CAA0819620.1"/>
    </source>
</evidence>
<keyword evidence="3" id="KW-0964">Secreted</keyword>
<name>A0A9N7MTU1_STRHE</name>
<dbReference type="GO" id="GO:0019722">
    <property type="term" value="P:calcium-mediated signaling"/>
    <property type="evidence" value="ECO:0007669"/>
    <property type="project" value="TreeGrafter"/>
</dbReference>
<proteinExistence type="inferred from homology"/>
<evidence type="ECO:0000256" key="3">
    <source>
        <dbReference type="ARBA" id="ARBA00022525"/>
    </source>
</evidence>
<keyword evidence="6" id="KW-1015">Disulfide bond</keyword>
<evidence type="ECO:0000256" key="5">
    <source>
        <dbReference type="ARBA" id="ARBA00022729"/>
    </source>
</evidence>
<keyword evidence="4" id="KW-0372">Hormone</keyword>
<protein>
    <submittedName>
        <fullName evidence="7">Protein RALF-like 34</fullName>
    </submittedName>
</protein>
<dbReference type="GO" id="GO:0005179">
    <property type="term" value="F:hormone activity"/>
    <property type="evidence" value="ECO:0007669"/>
    <property type="project" value="UniProtKB-KW"/>
</dbReference>
<dbReference type="EMBL" id="CACSLK010019251">
    <property type="protein sequence ID" value="CAA0819620.1"/>
    <property type="molecule type" value="Genomic_DNA"/>
</dbReference>
<evidence type="ECO:0000256" key="6">
    <source>
        <dbReference type="ARBA" id="ARBA00023157"/>
    </source>
</evidence>
<dbReference type="GO" id="GO:0009506">
    <property type="term" value="C:plasmodesma"/>
    <property type="evidence" value="ECO:0007669"/>
    <property type="project" value="TreeGrafter"/>
</dbReference>
<comment type="similarity">
    <text evidence="2">Belongs to the plant rapid alkalinization factor (RALF) family.</text>
</comment>
<dbReference type="Proteomes" id="UP001153555">
    <property type="component" value="Unassembled WGS sequence"/>
</dbReference>